<gene>
    <name evidence="2" type="ORF">IM660_09925</name>
</gene>
<proteinExistence type="predicted"/>
<dbReference type="EMBL" id="CP063169">
    <property type="protein sequence ID" value="QOR69063.1"/>
    <property type="molecule type" value="Genomic_DNA"/>
</dbReference>
<dbReference type="Proteomes" id="UP000593758">
    <property type="component" value="Chromosome"/>
</dbReference>
<protein>
    <submittedName>
        <fullName evidence="2">Uncharacterized protein</fullName>
    </submittedName>
</protein>
<dbReference type="RefSeq" id="WP_193495123.1">
    <property type="nucleotide sequence ID" value="NZ_CP063169.1"/>
</dbReference>
<dbReference type="AlphaFoldDB" id="A0A7M1SR48"/>
<dbReference type="KEGG" id="halt:IM660_09925"/>
<name>A0A7M1SR48_9MICO</name>
<keyword evidence="3" id="KW-1185">Reference proteome</keyword>
<organism evidence="2 3">
    <name type="scientific">Ruania alkalisoli</name>
    <dbReference type="NCBI Taxonomy" id="2779775"/>
    <lineage>
        <taxon>Bacteria</taxon>
        <taxon>Bacillati</taxon>
        <taxon>Actinomycetota</taxon>
        <taxon>Actinomycetes</taxon>
        <taxon>Micrococcales</taxon>
        <taxon>Ruaniaceae</taxon>
        <taxon>Ruania</taxon>
    </lineage>
</organism>
<feature type="compositionally biased region" description="Acidic residues" evidence="1">
    <location>
        <begin position="98"/>
        <end position="107"/>
    </location>
</feature>
<evidence type="ECO:0000256" key="1">
    <source>
        <dbReference type="SAM" id="MobiDB-lite"/>
    </source>
</evidence>
<evidence type="ECO:0000313" key="3">
    <source>
        <dbReference type="Proteomes" id="UP000593758"/>
    </source>
</evidence>
<evidence type="ECO:0000313" key="2">
    <source>
        <dbReference type="EMBL" id="QOR69063.1"/>
    </source>
</evidence>
<reference evidence="2 3" key="1">
    <citation type="submission" date="2020-10" db="EMBL/GenBank/DDBJ databases">
        <title>Haloactinobacterium sp. RN3S43, a bacterium isolated from saline soil.</title>
        <authorList>
            <person name="Sun J.-Q."/>
        </authorList>
    </citation>
    <scope>NUCLEOTIDE SEQUENCE [LARGE SCALE GENOMIC DNA]</scope>
    <source>
        <strain evidence="2 3">RN3S43</strain>
    </source>
</reference>
<sequence length="107" mass="11556">MKRLLWVGVGVAVTVVVLRQVGKANERVGAIARAVSPAGLAESVTTLAEAARDLTDQLRSSMAEHEDRLTAALLPSEEEQARARQNRAARNAPALWPDDIDEIDDTL</sequence>
<feature type="region of interest" description="Disordered" evidence="1">
    <location>
        <begin position="74"/>
        <end position="107"/>
    </location>
</feature>
<accession>A0A7M1SR48</accession>